<dbReference type="SUPFAM" id="SSF51395">
    <property type="entry name" value="FMN-linked oxidoreductases"/>
    <property type="match status" value="1"/>
</dbReference>
<dbReference type="EC" id="1.3.1.91" evidence="4"/>
<comment type="catalytic activity">
    <reaction evidence="4">
        <text>5,6-dihydrouridine(20a) in tRNA + NAD(+) = uridine(20a) in tRNA + NADH + H(+)</text>
        <dbReference type="Rhea" id="RHEA:53348"/>
        <dbReference type="Rhea" id="RHEA-COMP:13535"/>
        <dbReference type="Rhea" id="RHEA-COMP:13536"/>
        <dbReference type="ChEBI" id="CHEBI:15378"/>
        <dbReference type="ChEBI" id="CHEBI:57540"/>
        <dbReference type="ChEBI" id="CHEBI:57945"/>
        <dbReference type="ChEBI" id="CHEBI:65315"/>
        <dbReference type="ChEBI" id="CHEBI:74443"/>
    </reaction>
</comment>
<dbReference type="NCBIfam" id="TIGR00742">
    <property type="entry name" value="yjbN"/>
    <property type="match status" value="1"/>
</dbReference>
<feature type="site" description="Interacts with tRNA; defines subfamily-specific binding signature" evidence="4">
    <location>
        <position position="174"/>
    </location>
</feature>
<dbReference type="PANTHER" id="PTHR42907:SF1">
    <property type="entry name" value="FMN-LINKED OXIDOREDUCTASES SUPERFAMILY PROTEIN"/>
    <property type="match status" value="1"/>
</dbReference>
<dbReference type="RefSeq" id="WP_103679578.1">
    <property type="nucleotide sequence ID" value="NZ_LPWH01000049.1"/>
</dbReference>
<dbReference type="Pfam" id="PF01207">
    <property type="entry name" value="Dus"/>
    <property type="match status" value="1"/>
</dbReference>
<comment type="similarity">
    <text evidence="4">Belongs to the Dus family. DusA subfamily.</text>
</comment>
<comment type="catalytic activity">
    <reaction evidence="4">
        <text>5,6-dihydrouridine(20) in tRNA + NAD(+) = uridine(20) in tRNA + NADH + H(+)</text>
        <dbReference type="Rhea" id="RHEA:53340"/>
        <dbReference type="Rhea" id="RHEA-COMP:13533"/>
        <dbReference type="Rhea" id="RHEA-COMP:13534"/>
        <dbReference type="ChEBI" id="CHEBI:15378"/>
        <dbReference type="ChEBI" id="CHEBI:57540"/>
        <dbReference type="ChEBI" id="CHEBI:57945"/>
        <dbReference type="ChEBI" id="CHEBI:65315"/>
        <dbReference type="ChEBI" id="CHEBI:74443"/>
        <dbReference type="EC" id="1.3.1.91"/>
    </reaction>
</comment>
<dbReference type="PANTHER" id="PTHR42907">
    <property type="entry name" value="FMN-LINKED OXIDOREDUCTASES SUPERFAMILY PROTEIN"/>
    <property type="match status" value="1"/>
</dbReference>
<dbReference type="GO" id="GO:0102264">
    <property type="term" value="F:tRNA-dihydrouridine20 synthase activity"/>
    <property type="evidence" value="ECO:0007669"/>
    <property type="project" value="UniProtKB-EC"/>
</dbReference>
<evidence type="ECO:0000256" key="2">
    <source>
        <dbReference type="ARBA" id="ARBA00022857"/>
    </source>
</evidence>
<evidence type="ECO:0000313" key="6">
    <source>
        <dbReference type="EMBL" id="POR04120.1"/>
    </source>
</evidence>
<keyword evidence="4" id="KW-0819">tRNA processing</keyword>
<dbReference type="GO" id="GO:0000049">
    <property type="term" value="F:tRNA binding"/>
    <property type="evidence" value="ECO:0007669"/>
    <property type="project" value="UniProtKB-UniRule"/>
</dbReference>
<evidence type="ECO:0000256" key="3">
    <source>
        <dbReference type="ARBA" id="ARBA00022884"/>
    </source>
</evidence>
<feature type="site" description="Interacts with tRNA; defines subfamily-specific binding signature" evidence="4">
    <location>
        <position position="293"/>
    </location>
</feature>
<dbReference type="InterPro" id="IPR013785">
    <property type="entry name" value="Aldolase_TIM"/>
</dbReference>
<accession>A0A2S4JX93</accession>
<keyword evidence="7" id="KW-1185">Reference proteome</keyword>
<dbReference type="EMBL" id="LPWH01000049">
    <property type="protein sequence ID" value="POR04120.1"/>
    <property type="molecule type" value="Genomic_DNA"/>
</dbReference>
<keyword evidence="2 4" id="KW-0521">NADP</keyword>
<keyword evidence="4" id="KW-0285">Flavoprotein</keyword>
<name>A0A2S4JX93_9SPIO</name>
<evidence type="ECO:0000256" key="4">
    <source>
        <dbReference type="HAMAP-Rule" id="MF_02041"/>
    </source>
</evidence>
<gene>
    <name evidence="6" type="ORF">AU468_03875</name>
</gene>
<proteinExistence type="inferred from homology"/>
<dbReference type="Proteomes" id="UP000237350">
    <property type="component" value="Unassembled WGS sequence"/>
</dbReference>
<feature type="active site" description="Proton donor" evidence="4">
    <location>
        <position position="91"/>
    </location>
</feature>
<reference evidence="7" key="1">
    <citation type="submission" date="2015-12" db="EMBL/GenBank/DDBJ databases">
        <authorList>
            <person name="Lodha T.D."/>
            <person name="Chintalapati S."/>
            <person name="Chintalapati V.R."/>
            <person name="Sravanthi T."/>
        </authorList>
    </citation>
    <scope>NUCLEOTIDE SEQUENCE [LARGE SCALE GENOMIC DNA]</scope>
    <source>
        <strain evidence="7">JC133</strain>
    </source>
</reference>
<keyword evidence="3 4" id="KW-0694">RNA-binding</keyword>
<dbReference type="Gene3D" id="1.20.120.1460">
    <property type="match status" value="1"/>
</dbReference>
<dbReference type="NCBIfam" id="NF008774">
    <property type="entry name" value="PRK11815.1"/>
    <property type="match status" value="1"/>
</dbReference>
<keyword evidence="4" id="KW-0560">Oxidoreductase</keyword>
<comment type="caution">
    <text evidence="6">The sequence shown here is derived from an EMBL/GenBank/DDBJ whole genome shotgun (WGS) entry which is preliminary data.</text>
</comment>
<feature type="domain" description="DUS-like FMN-binding" evidence="5">
    <location>
        <begin position="6"/>
        <end position="299"/>
    </location>
</feature>
<sequence>MIPVSVAPMLDWTTRHYRYFARRLTLRTLLYTEMVTSAAVIHGDREALLAFHPDEHPLSLQLAGDDPGELARAVELAEPFGYDEYNLNVGCPSERVQKGNFGACLMADPPLVARLVQAMRSVTEKPVTVKHRIGLEESPRYEDMLSFVDTLAEAGVQRFTVHARIAILRGLSPKQNRSVPPLRYSDVYRLKHDRPHLEIELNGQVRSLQEIQDHLQHLDAVMIGRAAFATPAVLAQLDGAIFGDRRLQDRGLTRAGVVEEMVPYLENLCSRGGSARWVFTPLLGLFAGCPGARGWKRGLSGALPDLPPEKILRNALAAVPEDIQKEPLA</sequence>
<feature type="binding site" evidence="4">
    <location>
        <begin position="8"/>
        <end position="10"/>
    </location>
    <ligand>
        <name>FMN</name>
        <dbReference type="ChEBI" id="CHEBI:58210"/>
    </ligand>
</feature>
<feature type="binding site" evidence="4">
    <location>
        <begin position="224"/>
        <end position="225"/>
    </location>
    <ligand>
        <name>FMN</name>
        <dbReference type="ChEBI" id="CHEBI:58210"/>
    </ligand>
</feature>
<dbReference type="InterPro" id="IPR035587">
    <property type="entry name" value="DUS-like_FMN-bd"/>
</dbReference>
<dbReference type="GO" id="GO:0102266">
    <property type="term" value="F:tRNA-dihydrouridine20a synthase activity"/>
    <property type="evidence" value="ECO:0007669"/>
    <property type="project" value="RHEA"/>
</dbReference>
<keyword evidence="4" id="KW-0288">FMN</keyword>
<evidence type="ECO:0000256" key="1">
    <source>
        <dbReference type="ARBA" id="ARBA00022555"/>
    </source>
</evidence>
<protein>
    <recommendedName>
        <fullName evidence="4">tRNA-dihydrouridine(20/20a) synthase</fullName>
        <ecNumber evidence="4">1.3.1.91</ecNumber>
    </recommendedName>
    <alternativeName>
        <fullName evidence="4">DusA-like U20-specific dihydrouridine synthase</fullName>
        <shortName evidence="4">U20-specific Dus</shortName>
    </alternativeName>
</protein>
<comment type="catalytic activity">
    <reaction evidence="4">
        <text>5,6-dihydrouridine(20) in tRNA + NADP(+) = uridine(20) in tRNA + NADPH + H(+)</text>
        <dbReference type="Rhea" id="RHEA:53336"/>
        <dbReference type="Rhea" id="RHEA-COMP:13533"/>
        <dbReference type="Rhea" id="RHEA-COMP:13534"/>
        <dbReference type="ChEBI" id="CHEBI:15378"/>
        <dbReference type="ChEBI" id="CHEBI:57783"/>
        <dbReference type="ChEBI" id="CHEBI:58349"/>
        <dbReference type="ChEBI" id="CHEBI:65315"/>
        <dbReference type="ChEBI" id="CHEBI:74443"/>
        <dbReference type="EC" id="1.3.1.91"/>
    </reaction>
</comment>
<comment type="catalytic activity">
    <reaction evidence="4">
        <text>5,6-dihydrouridine(20a) in tRNA + NADP(+) = uridine(20a) in tRNA + NADPH + H(+)</text>
        <dbReference type="Rhea" id="RHEA:53344"/>
        <dbReference type="Rhea" id="RHEA-COMP:13535"/>
        <dbReference type="Rhea" id="RHEA-COMP:13536"/>
        <dbReference type="ChEBI" id="CHEBI:15378"/>
        <dbReference type="ChEBI" id="CHEBI:57783"/>
        <dbReference type="ChEBI" id="CHEBI:58349"/>
        <dbReference type="ChEBI" id="CHEBI:65315"/>
        <dbReference type="ChEBI" id="CHEBI:74443"/>
    </reaction>
</comment>
<dbReference type="GO" id="GO:0010181">
    <property type="term" value="F:FMN binding"/>
    <property type="evidence" value="ECO:0007669"/>
    <property type="project" value="UniProtKB-UniRule"/>
</dbReference>
<comment type="function">
    <text evidence="4">Catalyzes the synthesis of 5,6-dihydrouridine (D), a modified base found in the D-loop of most tRNAs, via the reduction of the C5-C6 double bond in target uridines. Specifically modifies U20 and U20a in tRNAs.</text>
</comment>
<feature type="binding site" evidence="4">
    <location>
        <position position="61"/>
    </location>
    <ligand>
        <name>FMN</name>
        <dbReference type="ChEBI" id="CHEBI:58210"/>
    </ligand>
</feature>
<dbReference type="InterPro" id="IPR004653">
    <property type="entry name" value="DusA"/>
</dbReference>
<dbReference type="Gene3D" id="3.20.20.70">
    <property type="entry name" value="Aldolase class I"/>
    <property type="match status" value="1"/>
</dbReference>
<feature type="binding site" evidence="4">
    <location>
        <position position="162"/>
    </location>
    <ligand>
        <name>FMN</name>
        <dbReference type="ChEBI" id="CHEBI:58210"/>
    </ligand>
</feature>
<feature type="site" description="Interacts with tRNA" evidence="4">
    <location>
        <position position="88"/>
    </location>
</feature>
<dbReference type="CDD" id="cd02801">
    <property type="entry name" value="DUS_like_FMN"/>
    <property type="match status" value="1"/>
</dbReference>
<dbReference type="HAMAP" id="MF_02041">
    <property type="entry name" value="DusA_subfam"/>
    <property type="match status" value="1"/>
</dbReference>
<evidence type="ECO:0000313" key="7">
    <source>
        <dbReference type="Proteomes" id="UP000237350"/>
    </source>
</evidence>
<dbReference type="AlphaFoldDB" id="A0A2S4JX93"/>
<keyword evidence="1 4" id="KW-0820">tRNA-binding</keyword>
<dbReference type="OrthoDB" id="9764501at2"/>
<comment type="caution">
    <text evidence="4">Lacks conserved residue(s) required for the propagation of feature annotation.</text>
</comment>
<feature type="binding site" evidence="4">
    <location>
        <position position="130"/>
    </location>
    <ligand>
        <name>FMN</name>
        <dbReference type="ChEBI" id="CHEBI:58210"/>
    </ligand>
</feature>
<feature type="site" description="Interacts with tRNA" evidence="4">
    <location>
        <position position="177"/>
    </location>
</feature>
<organism evidence="6 7">
    <name type="scientific">Alkalispirochaeta sphaeroplastigenens</name>
    <dbReference type="NCBI Taxonomy" id="1187066"/>
    <lineage>
        <taxon>Bacteria</taxon>
        <taxon>Pseudomonadati</taxon>
        <taxon>Spirochaetota</taxon>
        <taxon>Spirochaetia</taxon>
        <taxon>Spirochaetales</taxon>
        <taxon>Spirochaetaceae</taxon>
        <taxon>Alkalispirochaeta</taxon>
    </lineage>
</organism>
<comment type="cofactor">
    <cofactor evidence="4">
        <name>FMN</name>
        <dbReference type="ChEBI" id="CHEBI:58210"/>
    </cofactor>
</comment>
<evidence type="ECO:0000259" key="5">
    <source>
        <dbReference type="Pfam" id="PF01207"/>
    </source>
</evidence>